<name>A0A9W8X910_9PLEO</name>
<feature type="region of interest" description="Disordered" evidence="1">
    <location>
        <begin position="28"/>
        <end position="191"/>
    </location>
</feature>
<sequence>MGPTVGALRRTLAADVAATPKCSSRAFSASARRFEEPNGAAPSTPAPAQPDSRKARTANALSQITRLGANRRAVRPGGNIPSGQPEGQPGRGPPRVRPEGSLNIIREAYGPVGPRGGAPPPGTMVRAPAQLKLSRNGPRTGGNASVGGRRGPNLGGRDGKKGGTGNRSADGPKKRERGNKEDGEQRADINSVKFEDTLSDGMLQHLLRLQRGQWDRKPYEPKYAPGSFAANQLIHQGRELFRGEAPPVKIWGRLEKAIGVVGMHNAEAHLKVRRVTDLDGESLGDRRKHFESSDGDFQVKAKAPEASKAPAAKGPASKVPVTNAPAAVAQVAAANVPAPKQAPVVQ</sequence>
<evidence type="ECO:0000313" key="2">
    <source>
        <dbReference type="EMBL" id="KAJ4343345.1"/>
    </source>
</evidence>
<dbReference type="OrthoDB" id="3797824at2759"/>
<feature type="region of interest" description="Disordered" evidence="1">
    <location>
        <begin position="285"/>
        <end position="320"/>
    </location>
</feature>
<reference evidence="2" key="1">
    <citation type="submission" date="2022-10" db="EMBL/GenBank/DDBJ databases">
        <title>Tapping the CABI collections for fungal endophytes: first genome assemblies for Collariella, Neodidymelliopsis, Ascochyta clinopodiicola, Didymella pomorum, Didymosphaeria variabile, Neocosmospora piperis and Neocucurbitaria cava.</title>
        <authorList>
            <person name="Hill R."/>
        </authorList>
    </citation>
    <scope>NUCLEOTIDE SEQUENCE</scope>
    <source>
        <strain evidence="2">IMI 360193</strain>
    </source>
</reference>
<feature type="compositionally biased region" description="Basic and acidic residues" evidence="1">
    <location>
        <begin position="285"/>
        <end position="305"/>
    </location>
</feature>
<accession>A0A9W8X910</accession>
<dbReference type="AlphaFoldDB" id="A0A9W8X910"/>
<comment type="caution">
    <text evidence="2">The sequence shown here is derived from an EMBL/GenBank/DDBJ whole genome shotgun (WGS) entry which is preliminary data.</text>
</comment>
<dbReference type="EMBL" id="JAPEUV010000003">
    <property type="protein sequence ID" value="KAJ4343345.1"/>
    <property type="molecule type" value="Genomic_DNA"/>
</dbReference>
<evidence type="ECO:0000313" key="3">
    <source>
        <dbReference type="Proteomes" id="UP001140562"/>
    </source>
</evidence>
<evidence type="ECO:0000256" key="1">
    <source>
        <dbReference type="SAM" id="MobiDB-lite"/>
    </source>
</evidence>
<feature type="compositionally biased region" description="Gly residues" evidence="1">
    <location>
        <begin position="144"/>
        <end position="156"/>
    </location>
</feature>
<protein>
    <submittedName>
        <fullName evidence="2">Uncharacterized protein</fullName>
    </submittedName>
</protein>
<gene>
    <name evidence="2" type="ORF">N0V87_000568</name>
</gene>
<organism evidence="2 3">
    <name type="scientific">Didymella glomerata</name>
    <dbReference type="NCBI Taxonomy" id="749621"/>
    <lineage>
        <taxon>Eukaryota</taxon>
        <taxon>Fungi</taxon>
        <taxon>Dikarya</taxon>
        <taxon>Ascomycota</taxon>
        <taxon>Pezizomycotina</taxon>
        <taxon>Dothideomycetes</taxon>
        <taxon>Pleosporomycetidae</taxon>
        <taxon>Pleosporales</taxon>
        <taxon>Pleosporineae</taxon>
        <taxon>Didymellaceae</taxon>
        <taxon>Didymella</taxon>
    </lineage>
</organism>
<dbReference type="Proteomes" id="UP001140562">
    <property type="component" value="Unassembled WGS sequence"/>
</dbReference>
<keyword evidence="3" id="KW-1185">Reference proteome</keyword>
<feature type="compositionally biased region" description="Basic and acidic residues" evidence="1">
    <location>
        <begin position="170"/>
        <end position="187"/>
    </location>
</feature>
<feature type="compositionally biased region" description="Low complexity" evidence="1">
    <location>
        <begin position="306"/>
        <end position="320"/>
    </location>
</feature>
<proteinExistence type="predicted"/>